<dbReference type="EMBL" id="CP026113">
    <property type="protein sequence ID" value="AUT65020.1"/>
    <property type="molecule type" value="Genomic_DNA"/>
</dbReference>
<dbReference type="RefSeq" id="WP_042304821.1">
    <property type="nucleotide sequence ID" value="NZ_CP026113.1"/>
</dbReference>
<sequence>MKEGIGAQVPVGYGSFSLLWEREKTDATAWKFFKEREARTKLQGLLLRFLLSGSIDIAQYGGSLASRGDDVCEEIGSAGRPVGYEFHERVMQNHISQGMIVVRASYASRQAACLAELEPFF</sequence>
<dbReference type="Proteomes" id="UP000243502">
    <property type="component" value="Chromosome 3"/>
</dbReference>
<organism evidence="1 2">
    <name type="scientific">Paraburkholderia terrae</name>
    <dbReference type="NCBI Taxonomy" id="311230"/>
    <lineage>
        <taxon>Bacteria</taxon>
        <taxon>Pseudomonadati</taxon>
        <taxon>Pseudomonadota</taxon>
        <taxon>Betaproteobacteria</taxon>
        <taxon>Burkholderiales</taxon>
        <taxon>Burkholderiaceae</taxon>
        <taxon>Paraburkholderia</taxon>
    </lineage>
</organism>
<evidence type="ECO:0000313" key="1">
    <source>
        <dbReference type="EMBL" id="AUT65020.1"/>
    </source>
</evidence>
<reference evidence="1 2" key="1">
    <citation type="submission" date="2018-01" db="EMBL/GenBank/DDBJ databases">
        <title>Species boundaries and ecological features among Paraburkholderia terrae DSMZ17804T, P. hospita DSMZ17164T and P. caribensis DSMZ13236T.</title>
        <authorList>
            <person name="Pratama A.A."/>
        </authorList>
    </citation>
    <scope>NUCLEOTIDE SEQUENCE [LARGE SCALE GENOMIC DNA]</scope>
    <source>
        <strain evidence="1 2">DSM 17804</strain>
    </source>
</reference>
<accession>A0A2I8EZX8</accession>
<proteinExistence type="predicted"/>
<gene>
    <name evidence="1" type="ORF">C2L65_36120</name>
</gene>
<name>A0A2I8EZX8_9BURK</name>
<dbReference type="KEGG" id="pter:C2L65_36120"/>
<protein>
    <submittedName>
        <fullName evidence="1">Uncharacterized protein</fullName>
    </submittedName>
</protein>
<dbReference type="AlphaFoldDB" id="A0A2I8EZX8"/>
<evidence type="ECO:0000313" key="2">
    <source>
        <dbReference type="Proteomes" id="UP000243502"/>
    </source>
</evidence>